<name>A0A2K2ANN4_POPTR</name>
<proteinExistence type="predicted"/>
<gene>
    <name evidence="1" type="ORF">POPTR_004G019200</name>
</gene>
<reference evidence="1 2" key="1">
    <citation type="journal article" date="2006" name="Science">
        <title>The genome of black cottonwood, Populus trichocarpa (Torr. &amp; Gray).</title>
        <authorList>
            <person name="Tuskan G.A."/>
            <person name="Difazio S."/>
            <person name="Jansson S."/>
            <person name="Bohlmann J."/>
            <person name="Grigoriev I."/>
            <person name="Hellsten U."/>
            <person name="Putnam N."/>
            <person name="Ralph S."/>
            <person name="Rombauts S."/>
            <person name="Salamov A."/>
            <person name="Schein J."/>
            <person name="Sterck L."/>
            <person name="Aerts A."/>
            <person name="Bhalerao R.R."/>
            <person name="Bhalerao R.P."/>
            <person name="Blaudez D."/>
            <person name="Boerjan W."/>
            <person name="Brun A."/>
            <person name="Brunner A."/>
            <person name="Busov V."/>
            <person name="Campbell M."/>
            <person name="Carlson J."/>
            <person name="Chalot M."/>
            <person name="Chapman J."/>
            <person name="Chen G.L."/>
            <person name="Cooper D."/>
            <person name="Coutinho P.M."/>
            <person name="Couturier J."/>
            <person name="Covert S."/>
            <person name="Cronk Q."/>
            <person name="Cunningham R."/>
            <person name="Davis J."/>
            <person name="Degroeve S."/>
            <person name="Dejardin A."/>
            <person name="Depamphilis C."/>
            <person name="Detter J."/>
            <person name="Dirks B."/>
            <person name="Dubchak I."/>
            <person name="Duplessis S."/>
            <person name="Ehlting J."/>
            <person name="Ellis B."/>
            <person name="Gendler K."/>
            <person name="Goodstein D."/>
            <person name="Gribskov M."/>
            <person name="Grimwood J."/>
            <person name="Groover A."/>
            <person name="Gunter L."/>
            <person name="Hamberger B."/>
            <person name="Heinze B."/>
            <person name="Helariutta Y."/>
            <person name="Henrissat B."/>
            <person name="Holligan D."/>
            <person name="Holt R."/>
            <person name="Huang W."/>
            <person name="Islam-Faridi N."/>
            <person name="Jones S."/>
            <person name="Jones-Rhoades M."/>
            <person name="Jorgensen R."/>
            <person name="Joshi C."/>
            <person name="Kangasjarvi J."/>
            <person name="Karlsson J."/>
            <person name="Kelleher C."/>
            <person name="Kirkpatrick R."/>
            <person name="Kirst M."/>
            <person name="Kohler A."/>
            <person name="Kalluri U."/>
            <person name="Larimer F."/>
            <person name="Leebens-Mack J."/>
            <person name="Leple J.C."/>
            <person name="Locascio P."/>
            <person name="Lou Y."/>
            <person name="Lucas S."/>
            <person name="Martin F."/>
            <person name="Montanini B."/>
            <person name="Napoli C."/>
            <person name="Nelson D.R."/>
            <person name="Nelson C."/>
            <person name="Nieminen K."/>
            <person name="Nilsson O."/>
            <person name="Pereda V."/>
            <person name="Peter G."/>
            <person name="Philippe R."/>
            <person name="Pilate G."/>
            <person name="Poliakov A."/>
            <person name="Razumovskaya J."/>
            <person name="Richardson P."/>
            <person name="Rinaldi C."/>
            <person name="Ritland K."/>
            <person name="Rouze P."/>
            <person name="Ryaboy D."/>
            <person name="Schmutz J."/>
            <person name="Schrader J."/>
            <person name="Segerman B."/>
            <person name="Shin H."/>
            <person name="Siddiqui A."/>
            <person name="Sterky F."/>
            <person name="Terry A."/>
            <person name="Tsai C.J."/>
            <person name="Uberbacher E."/>
            <person name="Unneberg P."/>
            <person name="Vahala J."/>
            <person name="Wall K."/>
            <person name="Wessler S."/>
            <person name="Yang G."/>
            <person name="Yin T."/>
            <person name="Douglas C."/>
            <person name="Marra M."/>
            <person name="Sandberg G."/>
            <person name="Van de Peer Y."/>
            <person name="Rokhsar D."/>
        </authorList>
    </citation>
    <scope>NUCLEOTIDE SEQUENCE [LARGE SCALE GENOMIC DNA]</scope>
    <source>
        <strain evidence="2">cv. Nisqually</strain>
    </source>
</reference>
<evidence type="ECO:0000313" key="2">
    <source>
        <dbReference type="Proteomes" id="UP000006729"/>
    </source>
</evidence>
<sequence>MLYCRTLYGLRTNCMLLLVFRHGAHVNLISYTDLPGTDAELLDLGTNLFYLKRSFLLFLLI</sequence>
<organism evidence="1 2">
    <name type="scientific">Populus trichocarpa</name>
    <name type="common">Western balsam poplar</name>
    <name type="synonym">Populus balsamifera subsp. trichocarpa</name>
    <dbReference type="NCBI Taxonomy" id="3694"/>
    <lineage>
        <taxon>Eukaryota</taxon>
        <taxon>Viridiplantae</taxon>
        <taxon>Streptophyta</taxon>
        <taxon>Embryophyta</taxon>
        <taxon>Tracheophyta</taxon>
        <taxon>Spermatophyta</taxon>
        <taxon>Magnoliopsida</taxon>
        <taxon>eudicotyledons</taxon>
        <taxon>Gunneridae</taxon>
        <taxon>Pentapetalae</taxon>
        <taxon>rosids</taxon>
        <taxon>fabids</taxon>
        <taxon>Malpighiales</taxon>
        <taxon>Salicaceae</taxon>
        <taxon>Saliceae</taxon>
        <taxon>Populus</taxon>
    </lineage>
</organism>
<dbReference type="InParanoid" id="A0A2K2ANN4"/>
<protein>
    <submittedName>
        <fullName evidence="1">Uncharacterized protein</fullName>
    </submittedName>
</protein>
<keyword evidence="2" id="KW-1185">Reference proteome</keyword>
<dbReference type="EMBL" id="CM009293">
    <property type="protein sequence ID" value="PNT39139.1"/>
    <property type="molecule type" value="Genomic_DNA"/>
</dbReference>
<evidence type="ECO:0000313" key="1">
    <source>
        <dbReference type="EMBL" id="PNT39139.1"/>
    </source>
</evidence>
<dbReference type="Proteomes" id="UP000006729">
    <property type="component" value="Chromosome 4"/>
</dbReference>
<accession>A0A2K2ANN4</accession>
<dbReference type="AlphaFoldDB" id="A0A2K2ANN4"/>